<evidence type="ECO:0000256" key="2">
    <source>
        <dbReference type="SAM" id="SignalP"/>
    </source>
</evidence>
<keyword evidence="3" id="KW-1185">Reference proteome</keyword>
<reference evidence="4" key="1">
    <citation type="submission" date="2022-11" db="UniProtKB">
        <authorList>
            <consortium name="WormBaseParasite"/>
        </authorList>
    </citation>
    <scope>IDENTIFICATION</scope>
</reference>
<feature type="signal peptide" evidence="2">
    <location>
        <begin position="1"/>
        <end position="23"/>
    </location>
</feature>
<protein>
    <submittedName>
        <fullName evidence="4">Uncharacterized protein</fullName>
    </submittedName>
</protein>
<feature type="coiled-coil region" evidence="1">
    <location>
        <begin position="265"/>
        <end position="325"/>
    </location>
</feature>
<dbReference type="WBParaSite" id="scaffold36187_cov161.g23046">
    <property type="protein sequence ID" value="scaffold36187_cov161.g23046"/>
    <property type="gene ID" value="scaffold36187_cov161.g23046"/>
</dbReference>
<evidence type="ECO:0000256" key="1">
    <source>
        <dbReference type="SAM" id="Coils"/>
    </source>
</evidence>
<evidence type="ECO:0000313" key="3">
    <source>
        <dbReference type="Proteomes" id="UP000887561"/>
    </source>
</evidence>
<evidence type="ECO:0000313" key="4">
    <source>
        <dbReference type="WBParaSite" id="scaffold36187_cov161.g23046"/>
    </source>
</evidence>
<keyword evidence="1" id="KW-0175">Coiled coil</keyword>
<organism evidence="3 4">
    <name type="scientific">Meloidogyne javanica</name>
    <name type="common">Root-knot nematode worm</name>
    <dbReference type="NCBI Taxonomy" id="6303"/>
    <lineage>
        <taxon>Eukaryota</taxon>
        <taxon>Metazoa</taxon>
        <taxon>Ecdysozoa</taxon>
        <taxon>Nematoda</taxon>
        <taxon>Chromadorea</taxon>
        <taxon>Rhabditida</taxon>
        <taxon>Tylenchina</taxon>
        <taxon>Tylenchomorpha</taxon>
        <taxon>Tylenchoidea</taxon>
        <taxon>Meloidogynidae</taxon>
        <taxon>Meloidogyninae</taxon>
        <taxon>Meloidogyne</taxon>
        <taxon>Meloidogyne incognita group</taxon>
    </lineage>
</organism>
<feature type="chain" id="PRO_5037506937" evidence="2">
    <location>
        <begin position="24"/>
        <end position="760"/>
    </location>
</feature>
<accession>A0A915MCZ9</accession>
<keyword evidence="2" id="KW-0732">Signal</keyword>
<sequence length="760" mass="86346">MENIAILIGIVVLMIMINSETDAAPTKKETKNFYPCVDCEVCKDWKYTCKYSCEIGDNEYDDCDPRDPNEYNAFAGYYPIGKSNAPPGLIFRDNFSRPLLNYSLLFMQGIRESIWAVDLLRSETNLATFYDWCGMQCINGRLLRSTHPKHIADNYFNNISSSQLHLFDDKSSKMSKSTEMQKQNITITPNADKMIGKNCIKTAPHVTTIPTSTKHHKSAEISNANSVFHRFGIVFGMIIIVMKCVNGRLMPNYKKQNSENREAQLTQLLKERQTQESTLVDLERRLNVDKHGKQVDKNSNGQTQLDKLVKTVADLAGRVKKIEETDLPKMKAKTKGIINNVSINAYCAMNYGISLSHDLISQAKKNIIRGGIDTGATIIAAVPFLGPPLVPYYNYVMMVFLKLIEQKCKDAKYKGKDWDFNATDIVNMIDSKDVDKVYNSLNTVVKEWTTSEMKTEKIQMIVNKLAPLIKKLIQNLPNILGLDNLANIAKKMLDIIESFTKEVGATVLVDTGEVIHTAKTKGIVAGAQKAVEKTGRIKLWVDLAVEIENKIQTKHFSVKTVHSSVPNLPTSYQSTSNFRLNEPQIDATFAKIYKEMAVGLDLVTKNFVRGVHLAYFSDDKTQQSNYFRHEASSLYSIQVILERSIISNKFNIAQFGLISRRIIKMQKLFGVYTSIPYNVENCTFLATTLYSIHKRFFDYGKFYEPENTRSEEAKKLESVIERFGKIVCLKLEKAFKIGVQPIEKGFFSLQSWNIRKRGWL</sequence>
<dbReference type="Proteomes" id="UP000887561">
    <property type="component" value="Unplaced"/>
</dbReference>
<dbReference type="AlphaFoldDB" id="A0A915MCZ9"/>
<name>A0A915MCZ9_MELJA</name>
<proteinExistence type="predicted"/>